<evidence type="ECO:0000313" key="2">
    <source>
        <dbReference type="Proteomes" id="UP001465976"/>
    </source>
</evidence>
<sequence>MSTKRLRINIIPKTGKHGLSNNVNFLHLLDNDTLVQEQRSSGLTDENWDEGRAQFRNLWEHVSFQQENLFNSSGNGTKFADIPIHDSDADDDNHWHDQDFQMAVGNEGAINSNAGGEFLYHTLLDNLLKEAPTNVDMRTRLDRTEKQTRAWEEQIPRLLDGYLYYKARGFPDPSNDTLLKGGCFTIPTIDFYSA</sequence>
<name>A0ABR3ENZ0_9AGAR</name>
<protein>
    <submittedName>
        <fullName evidence="1">Uncharacterized protein</fullName>
    </submittedName>
</protein>
<comment type="caution">
    <text evidence="1">The sequence shown here is derived from an EMBL/GenBank/DDBJ whole genome shotgun (WGS) entry which is preliminary data.</text>
</comment>
<dbReference type="Proteomes" id="UP001465976">
    <property type="component" value="Unassembled WGS sequence"/>
</dbReference>
<dbReference type="EMBL" id="JBAHYK010002692">
    <property type="protein sequence ID" value="KAL0564577.1"/>
    <property type="molecule type" value="Genomic_DNA"/>
</dbReference>
<proteinExistence type="predicted"/>
<evidence type="ECO:0000313" key="1">
    <source>
        <dbReference type="EMBL" id="KAL0564577.1"/>
    </source>
</evidence>
<keyword evidence="2" id="KW-1185">Reference proteome</keyword>
<reference evidence="1 2" key="1">
    <citation type="submission" date="2024-02" db="EMBL/GenBank/DDBJ databases">
        <title>A draft genome for the cacao thread blight pathogen Marasmius crinis-equi.</title>
        <authorList>
            <person name="Cohen S.P."/>
            <person name="Baruah I.K."/>
            <person name="Amoako-Attah I."/>
            <person name="Bukari Y."/>
            <person name="Meinhardt L.W."/>
            <person name="Bailey B.A."/>
        </authorList>
    </citation>
    <scope>NUCLEOTIDE SEQUENCE [LARGE SCALE GENOMIC DNA]</scope>
    <source>
        <strain evidence="1 2">GH-76</strain>
    </source>
</reference>
<accession>A0ABR3ENZ0</accession>
<organism evidence="1 2">
    <name type="scientific">Marasmius crinis-equi</name>
    <dbReference type="NCBI Taxonomy" id="585013"/>
    <lineage>
        <taxon>Eukaryota</taxon>
        <taxon>Fungi</taxon>
        <taxon>Dikarya</taxon>
        <taxon>Basidiomycota</taxon>
        <taxon>Agaricomycotina</taxon>
        <taxon>Agaricomycetes</taxon>
        <taxon>Agaricomycetidae</taxon>
        <taxon>Agaricales</taxon>
        <taxon>Marasmiineae</taxon>
        <taxon>Marasmiaceae</taxon>
        <taxon>Marasmius</taxon>
    </lineage>
</organism>
<gene>
    <name evidence="1" type="ORF">V5O48_017466</name>
</gene>